<accession>A0AAV4F3G7</accession>
<protein>
    <submittedName>
        <fullName evidence="2">Vacuolar protein sorting-associated protein 52-like protein</fullName>
    </submittedName>
</protein>
<dbReference type="Pfam" id="PF20655">
    <property type="entry name" value="Vps52_C"/>
    <property type="match status" value="1"/>
</dbReference>
<dbReference type="EMBL" id="BMAT01011136">
    <property type="protein sequence ID" value="GFR67293.1"/>
    <property type="molecule type" value="Genomic_DNA"/>
</dbReference>
<comment type="caution">
    <text evidence="2">The sequence shown here is derived from an EMBL/GenBank/DDBJ whole genome shotgun (WGS) entry which is preliminary data.</text>
</comment>
<name>A0AAV4F3G7_9GAST</name>
<dbReference type="GO" id="GO:0042147">
    <property type="term" value="P:retrograde transport, endosome to Golgi"/>
    <property type="evidence" value="ECO:0007669"/>
    <property type="project" value="TreeGrafter"/>
</dbReference>
<dbReference type="GO" id="GO:0006896">
    <property type="term" value="P:Golgi to vacuole transport"/>
    <property type="evidence" value="ECO:0007669"/>
    <property type="project" value="TreeGrafter"/>
</dbReference>
<sequence length="116" mass="12920">MGVEDTAKKGFFSSKPTLKNRSTVFTLGNRGDVLTTDLEGPVIVPHAAAKNETRYTFESIFRSLHFALMDNCCREFLFITDFFMVSGTGAQNLFETIMGKTLAMFMVSTKETSKVV</sequence>
<dbReference type="GO" id="GO:0007041">
    <property type="term" value="P:lysosomal transport"/>
    <property type="evidence" value="ECO:0007669"/>
    <property type="project" value="TreeGrafter"/>
</dbReference>
<proteinExistence type="predicted"/>
<keyword evidence="3" id="KW-1185">Reference proteome</keyword>
<organism evidence="2 3">
    <name type="scientific">Elysia marginata</name>
    <dbReference type="NCBI Taxonomy" id="1093978"/>
    <lineage>
        <taxon>Eukaryota</taxon>
        <taxon>Metazoa</taxon>
        <taxon>Spiralia</taxon>
        <taxon>Lophotrochozoa</taxon>
        <taxon>Mollusca</taxon>
        <taxon>Gastropoda</taxon>
        <taxon>Heterobranchia</taxon>
        <taxon>Euthyneura</taxon>
        <taxon>Panpulmonata</taxon>
        <taxon>Sacoglossa</taxon>
        <taxon>Placobranchoidea</taxon>
        <taxon>Plakobranchidae</taxon>
        <taxon>Elysia</taxon>
    </lineage>
</organism>
<evidence type="ECO:0000313" key="2">
    <source>
        <dbReference type="EMBL" id="GFR67293.1"/>
    </source>
</evidence>
<reference evidence="2 3" key="1">
    <citation type="journal article" date="2021" name="Elife">
        <title>Chloroplast acquisition without the gene transfer in kleptoplastic sea slugs, Plakobranchus ocellatus.</title>
        <authorList>
            <person name="Maeda T."/>
            <person name="Takahashi S."/>
            <person name="Yoshida T."/>
            <person name="Shimamura S."/>
            <person name="Takaki Y."/>
            <person name="Nagai Y."/>
            <person name="Toyoda A."/>
            <person name="Suzuki Y."/>
            <person name="Arimoto A."/>
            <person name="Ishii H."/>
            <person name="Satoh N."/>
            <person name="Nishiyama T."/>
            <person name="Hasebe M."/>
            <person name="Maruyama T."/>
            <person name="Minagawa J."/>
            <person name="Obokata J."/>
            <person name="Shigenobu S."/>
        </authorList>
    </citation>
    <scope>NUCLEOTIDE SEQUENCE [LARGE SCALE GENOMIC DNA]</scope>
</reference>
<dbReference type="AlphaFoldDB" id="A0AAV4F3G7"/>
<dbReference type="GO" id="GO:0005829">
    <property type="term" value="C:cytosol"/>
    <property type="evidence" value="ECO:0007669"/>
    <property type="project" value="GOC"/>
</dbReference>
<dbReference type="GO" id="GO:0000938">
    <property type="term" value="C:GARP complex"/>
    <property type="evidence" value="ECO:0007669"/>
    <property type="project" value="TreeGrafter"/>
</dbReference>
<feature type="domain" description="Vps52 C-terminal" evidence="1">
    <location>
        <begin position="1"/>
        <end position="107"/>
    </location>
</feature>
<gene>
    <name evidence="2" type="ORF">ElyMa_005579700</name>
</gene>
<dbReference type="InterPro" id="IPR007258">
    <property type="entry name" value="Vps52"/>
</dbReference>
<dbReference type="PANTHER" id="PTHR14190:SF7">
    <property type="entry name" value="VACUOLAR PROTEIN SORTING-ASSOCIATED PROTEIN 52 HOMOLOG"/>
    <property type="match status" value="1"/>
</dbReference>
<dbReference type="Proteomes" id="UP000762676">
    <property type="component" value="Unassembled WGS sequence"/>
</dbReference>
<dbReference type="GO" id="GO:0019905">
    <property type="term" value="F:syntaxin binding"/>
    <property type="evidence" value="ECO:0007669"/>
    <property type="project" value="TreeGrafter"/>
</dbReference>
<dbReference type="PANTHER" id="PTHR14190">
    <property type="entry name" value="SUPPRESSOR OF ACTIN MUTATIONS 2/VACUOLAR PROTEIN SORTING 52"/>
    <property type="match status" value="1"/>
</dbReference>
<dbReference type="GO" id="GO:0032456">
    <property type="term" value="P:endocytic recycling"/>
    <property type="evidence" value="ECO:0007669"/>
    <property type="project" value="TreeGrafter"/>
</dbReference>
<dbReference type="InterPro" id="IPR048361">
    <property type="entry name" value="Vps52_C"/>
</dbReference>
<evidence type="ECO:0000313" key="3">
    <source>
        <dbReference type="Proteomes" id="UP000762676"/>
    </source>
</evidence>
<evidence type="ECO:0000259" key="1">
    <source>
        <dbReference type="Pfam" id="PF20655"/>
    </source>
</evidence>